<reference evidence="1 2" key="1">
    <citation type="journal article" date="2018" name="PLoS ONE">
        <title>The draft genome of Kipferlia bialata reveals reductive genome evolution in fornicate parasites.</title>
        <authorList>
            <person name="Tanifuji G."/>
            <person name="Takabayashi S."/>
            <person name="Kume K."/>
            <person name="Takagi M."/>
            <person name="Nakayama T."/>
            <person name="Kamikawa R."/>
            <person name="Inagaki Y."/>
            <person name="Hashimoto T."/>
        </authorList>
    </citation>
    <scope>NUCLEOTIDE SEQUENCE [LARGE SCALE GENOMIC DNA]</scope>
    <source>
        <strain evidence="1">NY0173</strain>
    </source>
</reference>
<accession>A0A9K3DDV9</accession>
<evidence type="ECO:0000313" key="2">
    <source>
        <dbReference type="Proteomes" id="UP000265618"/>
    </source>
</evidence>
<proteinExistence type="predicted"/>
<protein>
    <submittedName>
        <fullName evidence="1">Uncharacterized protein</fullName>
    </submittedName>
</protein>
<feature type="non-terminal residue" evidence="1">
    <location>
        <position position="31"/>
    </location>
</feature>
<dbReference type="Proteomes" id="UP000265618">
    <property type="component" value="Unassembled WGS sequence"/>
</dbReference>
<dbReference type="EMBL" id="BDIP01011403">
    <property type="protein sequence ID" value="GIQ93082.1"/>
    <property type="molecule type" value="Genomic_DNA"/>
</dbReference>
<comment type="caution">
    <text evidence="1">The sequence shown here is derived from an EMBL/GenBank/DDBJ whole genome shotgun (WGS) entry which is preliminary data.</text>
</comment>
<sequence>AIAEAEMEQDMAHNEKMSTILTEGLLDLPRT</sequence>
<gene>
    <name evidence="1" type="ORF">KIPB_017288</name>
</gene>
<feature type="non-terminal residue" evidence="1">
    <location>
        <position position="1"/>
    </location>
</feature>
<keyword evidence="2" id="KW-1185">Reference proteome</keyword>
<organism evidence="1 2">
    <name type="scientific">Kipferlia bialata</name>
    <dbReference type="NCBI Taxonomy" id="797122"/>
    <lineage>
        <taxon>Eukaryota</taxon>
        <taxon>Metamonada</taxon>
        <taxon>Carpediemonas-like organisms</taxon>
        <taxon>Kipferlia</taxon>
    </lineage>
</organism>
<evidence type="ECO:0000313" key="1">
    <source>
        <dbReference type="EMBL" id="GIQ93082.1"/>
    </source>
</evidence>
<dbReference type="AlphaFoldDB" id="A0A9K3DDV9"/>
<name>A0A9K3DDV9_9EUKA</name>